<accession>A0A078AWH3</accession>
<sequence length="93" mass="10987">MKSMSKIFQSFENQLAQFGRNHIGTYQAVDMELMYTSQRLQQALSNSSQQMNNLQGDELVLHEMESQHNNYCLVPFNNQNAMRNRFIQYNSKF</sequence>
<keyword evidence="2" id="KW-1185">Reference proteome</keyword>
<protein>
    <submittedName>
        <fullName evidence="1">Uncharacterized protein</fullName>
    </submittedName>
</protein>
<organism evidence="1 2">
    <name type="scientific">Stylonychia lemnae</name>
    <name type="common">Ciliate</name>
    <dbReference type="NCBI Taxonomy" id="5949"/>
    <lineage>
        <taxon>Eukaryota</taxon>
        <taxon>Sar</taxon>
        <taxon>Alveolata</taxon>
        <taxon>Ciliophora</taxon>
        <taxon>Intramacronucleata</taxon>
        <taxon>Spirotrichea</taxon>
        <taxon>Stichotrichia</taxon>
        <taxon>Sporadotrichida</taxon>
        <taxon>Oxytrichidae</taxon>
        <taxon>Stylonychinae</taxon>
        <taxon>Stylonychia</taxon>
    </lineage>
</organism>
<proteinExistence type="predicted"/>
<name>A0A078AWH3_STYLE</name>
<evidence type="ECO:0000313" key="1">
    <source>
        <dbReference type="EMBL" id="CDW85602.1"/>
    </source>
</evidence>
<gene>
    <name evidence="1" type="primary">Contig11885.g12718</name>
    <name evidence="1" type="ORF">STYLEM_14684</name>
</gene>
<dbReference type="Proteomes" id="UP000039865">
    <property type="component" value="Unassembled WGS sequence"/>
</dbReference>
<dbReference type="EMBL" id="CCKQ01013892">
    <property type="protein sequence ID" value="CDW85602.1"/>
    <property type="molecule type" value="Genomic_DNA"/>
</dbReference>
<reference evidence="1 2" key="1">
    <citation type="submission" date="2014-06" db="EMBL/GenBank/DDBJ databases">
        <authorList>
            <person name="Swart Estienne"/>
        </authorList>
    </citation>
    <scope>NUCLEOTIDE SEQUENCE [LARGE SCALE GENOMIC DNA]</scope>
    <source>
        <strain evidence="1 2">130c</strain>
    </source>
</reference>
<dbReference type="InParanoid" id="A0A078AWH3"/>
<dbReference type="AlphaFoldDB" id="A0A078AWH3"/>
<evidence type="ECO:0000313" key="2">
    <source>
        <dbReference type="Proteomes" id="UP000039865"/>
    </source>
</evidence>